<proteinExistence type="predicted"/>
<protein>
    <submittedName>
        <fullName evidence="1">Uncharacterized protein</fullName>
    </submittedName>
</protein>
<evidence type="ECO:0000313" key="1">
    <source>
        <dbReference type="EMBL" id="QHT10509.1"/>
    </source>
</evidence>
<name>A0A6C0D3M8_9ZZZZ</name>
<accession>A0A6C0D3M8</accession>
<organism evidence="1">
    <name type="scientific">viral metagenome</name>
    <dbReference type="NCBI Taxonomy" id="1070528"/>
    <lineage>
        <taxon>unclassified sequences</taxon>
        <taxon>metagenomes</taxon>
        <taxon>organismal metagenomes</taxon>
    </lineage>
</organism>
<reference evidence="1" key="1">
    <citation type="journal article" date="2020" name="Nature">
        <title>Giant virus diversity and host interactions through global metagenomics.</title>
        <authorList>
            <person name="Schulz F."/>
            <person name="Roux S."/>
            <person name="Paez-Espino D."/>
            <person name="Jungbluth S."/>
            <person name="Walsh D.A."/>
            <person name="Denef V.J."/>
            <person name="McMahon K.D."/>
            <person name="Konstantinidis K.T."/>
            <person name="Eloe-Fadrosh E.A."/>
            <person name="Kyrpides N.C."/>
            <person name="Woyke T."/>
        </authorList>
    </citation>
    <scope>NUCLEOTIDE SEQUENCE</scope>
    <source>
        <strain evidence="1">GVMAG-M-3300023174-107</strain>
    </source>
</reference>
<dbReference type="EMBL" id="MN739521">
    <property type="protein sequence ID" value="QHT10509.1"/>
    <property type="molecule type" value="Genomic_DNA"/>
</dbReference>
<dbReference type="AlphaFoldDB" id="A0A6C0D3M8"/>
<sequence length="106" mass="12798">MKLIVGNEYYILHIGIKFKGKYKMFYSNEHCWYYSFIDVEMQSISDSKFGDLNYSIIKYSNYVFTGIDTFYDIQQMKVNKIKAIQSMEQRALDIILKRLVNEDFQW</sequence>